<dbReference type="KEGG" id="tva:5466792"/>
<dbReference type="EMBL" id="DS113191">
    <property type="protein sequence ID" value="EAY21238.1"/>
    <property type="molecule type" value="Genomic_DNA"/>
</dbReference>
<dbReference type="VEuPathDB" id="TrichDB:TVAG_166130"/>
<dbReference type="Proteomes" id="UP000001542">
    <property type="component" value="Unassembled WGS sequence"/>
</dbReference>
<name>A2DE20_TRIV3</name>
<evidence type="ECO:0000313" key="2">
    <source>
        <dbReference type="Proteomes" id="UP000001542"/>
    </source>
</evidence>
<dbReference type="AlphaFoldDB" id="A2DE20"/>
<accession>A2DE20</accession>
<proteinExistence type="predicted"/>
<keyword evidence="2" id="KW-1185">Reference proteome</keyword>
<organism evidence="1 2">
    <name type="scientific">Trichomonas vaginalis (strain ATCC PRA-98 / G3)</name>
    <dbReference type="NCBI Taxonomy" id="412133"/>
    <lineage>
        <taxon>Eukaryota</taxon>
        <taxon>Metamonada</taxon>
        <taxon>Parabasalia</taxon>
        <taxon>Trichomonadida</taxon>
        <taxon>Trichomonadidae</taxon>
        <taxon>Trichomonas</taxon>
    </lineage>
</organism>
<gene>
    <name evidence="1" type="ORF">TVAG_166130</name>
</gene>
<evidence type="ECO:0000313" key="1">
    <source>
        <dbReference type="EMBL" id="EAY21238.1"/>
    </source>
</evidence>
<reference evidence="1" key="2">
    <citation type="journal article" date="2007" name="Science">
        <title>Draft genome sequence of the sexually transmitted pathogen Trichomonas vaginalis.</title>
        <authorList>
            <person name="Carlton J.M."/>
            <person name="Hirt R.P."/>
            <person name="Silva J.C."/>
            <person name="Delcher A.L."/>
            <person name="Schatz M."/>
            <person name="Zhao Q."/>
            <person name="Wortman J.R."/>
            <person name="Bidwell S.L."/>
            <person name="Alsmark U.C.M."/>
            <person name="Besteiro S."/>
            <person name="Sicheritz-Ponten T."/>
            <person name="Noel C.J."/>
            <person name="Dacks J.B."/>
            <person name="Foster P.G."/>
            <person name="Simillion C."/>
            <person name="Van de Peer Y."/>
            <person name="Miranda-Saavedra D."/>
            <person name="Barton G.J."/>
            <person name="Westrop G.D."/>
            <person name="Mueller S."/>
            <person name="Dessi D."/>
            <person name="Fiori P.L."/>
            <person name="Ren Q."/>
            <person name="Paulsen I."/>
            <person name="Zhang H."/>
            <person name="Bastida-Corcuera F.D."/>
            <person name="Simoes-Barbosa A."/>
            <person name="Brown M.T."/>
            <person name="Hayes R.D."/>
            <person name="Mukherjee M."/>
            <person name="Okumura C.Y."/>
            <person name="Schneider R."/>
            <person name="Smith A.J."/>
            <person name="Vanacova S."/>
            <person name="Villalvazo M."/>
            <person name="Haas B.J."/>
            <person name="Pertea M."/>
            <person name="Feldblyum T.V."/>
            <person name="Utterback T.R."/>
            <person name="Shu C.L."/>
            <person name="Osoegawa K."/>
            <person name="de Jong P.J."/>
            <person name="Hrdy I."/>
            <person name="Horvathova L."/>
            <person name="Zubacova Z."/>
            <person name="Dolezal P."/>
            <person name="Malik S.B."/>
            <person name="Logsdon J.M. Jr."/>
            <person name="Henze K."/>
            <person name="Gupta A."/>
            <person name="Wang C.C."/>
            <person name="Dunne R.L."/>
            <person name="Upcroft J.A."/>
            <person name="Upcroft P."/>
            <person name="White O."/>
            <person name="Salzberg S.L."/>
            <person name="Tang P."/>
            <person name="Chiu C.-H."/>
            <person name="Lee Y.-S."/>
            <person name="Embley T.M."/>
            <person name="Coombs G.H."/>
            <person name="Mottram J.C."/>
            <person name="Tachezy J."/>
            <person name="Fraser-Liggett C.M."/>
            <person name="Johnson P.J."/>
        </authorList>
    </citation>
    <scope>NUCLEOTIDE SEQUENCE [LARGE SCALE GENOMIC DNA]</scope>
    <source>
        <strain evidence="1">G3</strain>
    </source>
</reference>
<reference evidence="1" key="1">
    <citation type="submission" date="2006-10" db="EMBL/GenBank/DDBJ databases">
        <authorList>
            <person name="Amadeo P."/>
            <person name="Zhao Q."/>
            <person name="Wortman J."/>
            <person name="Fraser-Liggett C."/>
            <person name="Carlton J."/>
        </authorList>
    </citation>
    <scope>NUCLEOTIDE SEQUENCE</scope>
    <source>
        <strain evidence="1">G3</strain>
    </source>
</reference>
<sequence>MFLYLAFVESYFNTNALEQVSPEAVSNSYSEEDLAYKFKPIETLTKGADYNTADLGSLIDTISNEFHIDRDRLDMFFRRVKFAQSAKQLFNKIDYGRNNQRAILFMRGSRSTDLYGAVIKVVKTGNTYQVNVREALTSACVYAMTRITERHHHNKKQSLKSRLLKGWEVQEVYNKLNAQIAGYLNEYKNI</sequence>
<dbReference type="RefSeq" id="XP_001582224.1">
    <property type="nucleotide sequence ID" value="XM_001582174.1"/>
</dbReference>
<dbReference type="InParanoid" id="A2DE20"/>
<dbReference type="VEuPathDB" id="TrichDB:TVAGG3_0174030"/>
<protein>
    <submittedName>
        <fullName evidence="1">Uncharacterized protein</fullName>
    </submittedName>
</protein>